<keyword evidence="4 5" id="KW-0472">Membrane</keyword>
<dbReference type="KEGG" id="lae:LBAT_0743"/>
<dbReference type="PANTHER" id="PTHR43229">
    <property type="entry name" value="NODULATION PROTEIN J"/>
    <property type="match status" value="1"/>
</dbReference>
<dbReference type="GO" id="GO:0016020">
    <property type="term" value="C:membrane"/>
    <property type="evidence" value="ECO:0007669"/>
    <property type="project" value="UniProtKB-SubCell"/>
</dbReference>
<evidence type="ECO:0000313" key="7">
    <source>
        <dbReference type="EMBL" id="BAQ57132.1"/>
    </source>
</evidence>
<evidence type="ECO:0000256" key="2">
    <source>
        <dbReference type="ARBA" id="ARBA00022692"/>
    </source>
</evidence>
<dbReference type="Pfam" id="PF01061">
    <property type="entry name" value="ABC2_membrane"/>
    <property type="match status" value="1"/>
</dbReference>
<accession>A0A0D6A2T0</accession>
<evidence type="ECO:0000259" key="6">
    <source>
        <dbReference type="Pfam" id="PF01061"/>
    </source>
</evidence>
<evidence type="ECO:0000256" key="3">
    <source>
        <dbReference type="ARBA" id="ARBA00022989"/>
    </source>
</evidence>
<dbReference type="Proteomes" id="UP000035709">
    <property type="component" value="Chromosome"/>
</dbReference>
<dbReference type="EMBL" id="AP014808">
    <property type="protein sequence ID" value="BAQ57132.1"/>
    <property type="molecule type" value="Genomic_DNA"/>
</dbReference>
<comment type="subcellular location">
    <subcellularLocation>
        <location evidence="1">Membrane</location>
        <topology evidence="1">Multi-pass membrane protein</topology>
    </subcellularLocation>
</comment>
<dbReference type="AlphaFoldDB" id="A0A0D6A2T0"/>
<dbReference type="PATRIC" id="fig|1600.4.peg.758"/>
<feature type="transmembrane region" description="Helical" evidence="5">
    <location>
        <begin position="25"/>
        <end position="47"/>
    </location>
</feature>
<dbReference type="GO" id="GO:0140359">
    <property type="term" value="F:ABC-type transporter activity"/>
    <property type="evidence" value="ECO:0007669"/>
    <property type="project" value="InterPro"/>
</dbReference>
<evidence type="ECO:0000256" key="4">
    <source>
        <dbReference type="ARBA" id="ARBA00023136"/>
    </source>
</evidence>
<protein>
    <submittedName>
        <fullName evidence="7">Truncated ABC transporter permease component</fullName>
    </submittedName>
</protein>
<dbReference type="STRING" id="1600.LBAT_0743"/>
<sequence>MKTIKQLSVLTSRVIKQNLTDTDTIITTFIMPIAMLLFFVYIIGGNIAINGKTGSSGSYLAYSLPGFILMAMAMGSAFAALRINNDKNKGFMTRLLSLPIKRWAILTSYILASVIFMLISAVVIFLLTMLLGYRDQPLQVQTLFYLS</sequence>
<organism evidence="7 8">
    <name type="scientific">Lactobacillus acetotolerans</name>
    <dbReference type="NCBI Taxonomy" id="1600"/>
    <lineage>
        <taxon>Bacteria</taxon>
        <taxon>Bacillati</taxon>
        <taxon>Bacillota</taxon>
        <taxon>Bacilli</taxon>
        <taxon>Lactobacillales</taxon>
        <taxon>Lactobacillaceae</taxon>
        <taxon>Lactobacillus</taxon>
    </lineage>
</organism>
<keyword evidence="2 5" id="KW-0812">Transmembrane</keyword>
<keyword evidence="8" id="KW-1185">Reference proteome</keyword>
<name>A0A0D6A2T0_9LACO</name>
<dbReference type="RefSeq" id="WP_269147252.1">
    <property type="nucleotide sequence ID" value="NZ_AP014808.1"/>
</dbReference>
<dbReference type="InterPro" id="IPR013525">
    <property type="entry name" value="ABC2_TM"/>
</dbReference>
<gene>
    <name evidence="7" type="ORF">LBAT_0743</name>
</gene>
<evidence type="ECO:0000256" key="1">
    <source>
        <dbReference type="ARBA" id="ARBA00004141"/>
    </source>
</evidence>
<proteinExistence type="predicted"/>
<feature type="transmembrane region" description="Helical" evidence="5">
    <location>
        <begin position="103"/>
        <end position="131"/>
    </location>
</feature>
<keyword evidence="3 5" id="KW-1133">Transmembrane helix</keyword>
<reference evidence="7 8" key="1">
    <citation type="submission" date="2015-03" db="EMBL/GenBank/DDBJ databases">
        <title>Complete genome sequence of Lactobacillus acetotolerans NBRC 13120.</title>
        <authorList>
            <person name="Toh H."/>
            <person name="Morita H."/>
            <person name="Fujita N."/>
        </authorList>
    </citation>
    <scope>NUCLEOTIDE SEQUENCE [LARGE SCALE GENOMIC DNA]</scope>
    <source>
        <strain evidence="7 8">NBRC 13120</strain>
    </source>
</reference>
<evidence type="ECO:0000313" key="8">
    <source>
        <dbReference type="Proteomes" id="UP000035709"/>
    </source>
</evidence>
<dbReference type="PANTHER" id="PTHR43229:SF2">
    <property type="entry name" value="NODULATION PROTEIN J"/>
    <property type="match status" value="1"/>
</dbReference>
<feature type="transmembrane region" description="Helical" evidence="5">
    <location>
        <begin position="59"/>
        <end position="83"/>
    </location>
</feature>
<evidence type="ECO:0000256" key="5">
    <source>
        <dbReference type="SAM" id="Phobius"/>
    </source>
</evidence>
<feature type="domain" description="ABC-2 type transporter transmembrane" evidence="6">
    <location>
        <begin position="6"/>
        <end position="136"/>
    </location>
</feature>
<dbReference type="InterPro" id="IPR051784">
    <property type="entry name" value="Nod_factor_ABC_transporter"/>
</dbReference>